<dbReference type="UniPathway" id="UPA00219"/>
<sequence length="374" mass="39030">MAQLTTLGVGGELARYVEATGEAEFLETIREADATGTPVLVLGGGSNIVAPDEGFDGVVVRDVRDDIEVVDDTGCGGATVRVAAGVGLDALVARAIEEGWMGLEALSGIPGTVGAAPVQNVGAYGHEIAEVISSVSTLDRLTGQRAHLALAELGLGYRTSRLKRERVWGQHSGEVTPRWVITSVEFAFRHASLSAPIAYAQLADALGVEVGDRVDAAQVREAVLALRASKGMVLDERDPDARSAGSFFTNPVLSAAAAAALPAEAPRFPVYDYAARRNIADAPPLLEGVVKTSAAWLIEHAGISRGFALRDDATAAISSKHTLALTTRGSSPCSADVRELAEAVVERVRERFGVTLVPEPALMDRSGTVAITTA</sequence>
<accession>A0A8I0G7L2</accession>
<dbReference type="PANTHER" id="PTHR21071:SF4">
    <property type="entry name" value="UDP-N-ACETYLENOLPYRUVOYLGLUCOSAMINE REDUCTASE"/>
    <property type="match status" value="1"/>
</dbReference>
<keyword evidence="12 17" id="KW-0573">Peptidoglycan synthesis</keyword>
<evidence type="ECO:0000256" key="11">
    <source>
        <dbReference type="ARBA" id="ARBA00022960"/>
    </source>
</evidence>
<organism evidence="19 20">
    <name type="scientific">Nanchangia anserum</name>
    <dbReference type="NCBI Taxonomy" id="2692125"/>
    <lineage>
        <taxon>Bacteria</taxon>
        <taxon>Bacillati</taxon>
        <taxon>Actinomycetota</taxon>
        <taxon>Actinomycetes</taxon>
        <taxon>Actinomycetales</taxon>
        <taxon>Actinomycetaceae</taxon>
        <taxon>Nanchangia</taxon>
    </lineage>
</organism>
<dbReference type="InterPro" id="IPR016167">
    <property type="entry name" value="FAD-bd_PCMH_sub1"/>
</dbReference>
<dbReference type="GO" id="GO:0071949">
    <property type="term" value="F:FAD binding"/>
    <property type="evidence" value="ECO:0007669"/>
    <property type="project" value="InterPro"/>
</dbReference>
<evidence type="ECO:0000256" key="4">
    <source>
        <dbReference type="ARBA" id="ARBA00004752"/>
    </source>
</evidence>
<dbReference type="Proteomes" id="UP000627538">
    <property type="component" value="Unassembled WGS sequence"/>
</dbReference>
<dbReference type="InterPro" id="IPR036318">
    <property type="entry name" value="FAD-bd_PCMH-like_sf"/>
</dbReference>
<dbReference type="PANTHER" id="PTHR21071">
    <property type="entry name" value="UDP-N-ACETYLENOLPYRUVOYLGLUCOSAMINE REDUCTASE"/>
    <property type="match status" value="1"/>
</dbReference>
<comment type="subcellular location">
    <subcellularLocation>
        <location evidence="3 17">Cytoplasm</location>
    </subcellularLocation>
</comment>
<keyword evidence="8 17" id="KW-0285">Flavoprotein</keyword>
<dbReference type="EMBL" id="JACRUO010000001">
    <property type="protein sequence ID" value="MBD3689312.1"/>
    <property type="molecule type" value="Genomic_DNA"/>
</dbReference>
<dbReference type="Gene3D" id="3.30.43.10">
    <property type="entry name" value="Uridine Diphospho-n-acetylenolpyruvylglucosamine Reductase, domain 2"/>
    <property type="match status" value="1"/>
</dbReference>
<dbReference type="Pfam" id="PF01565">
    <property type="entry name" value="FAD_binding_4"/>
    <property type="match status" value="1"/>
</dbReference>
<keyword evidence="20" id="KW-1185">Reference proteome</keyword>
<dbReference type="Gene3D" id="3.90.78.10">
    <property type="entry name" value="UDP-N-acetylenolpyruvoylglucosamine reductase, C-terminal domain"/>
    <property type="match status" value="1"/>
</dbReference>
<dbReference type="GO" id="GO:0051301">
    <property type="term" value="P:cell division"/>
    <property type="evidence" value="ECO:0007669"/>
    <property type="project" value="UniProtKB-KW"/>
</dbReference>
<comment type="caution">
    <text evidence="19">The sequence shown here is derived from an EMBL/GenBank/DDBJ whole genome shotgun (WGS) entry which is preliminary data.</text>
</comment>
<evidence type="ECO:0000256" key="16">
    <source>
        <dbReference type="ARBA" id="ARBA00048914"/>
    </source>
</evidence>
<evidence type="ECO:0000256" key="7">
    <source>
        <dbReference type="ARBA" id="ARBA00022618"/>
    </source>
</evidence>
<feature type="active site" description="Proton donor" evidence="17">
    <location>
        <position position="246"/>
    </location>
</feature>
<dbReference type="Pfam" id="PF02873">
    <property type="entry name" value="MurB_C"/>
    <property type="match status" value="1"/>
</dbReference>
<keyword evidence="6 17" id="KW-0963">Cytoplasm</keyword>
<gene>
    <name evidence="17" type="primary">murB</name>
    <name evidence="19" type="ORF">H8R10_03580</name>
</gene>
<comment type="function">
    <text evidence="2 17">Cell wall formation.</text>
</comment>
<feature type="domain" description="FAD-binding PCMH-type" evidence="18">
    <location>
        <begin position="9"/>
        <end position="191"/>
    </location>
</feature>
<comment type="catalytic activity">
    <reaction evidence="16 17">
        <text>UDP-N-acetyl-alpha-D-muramate + NADP(+) = UDP-N-acetyl-3-O-(1-carboxyvinyl)-alpha-D-glucosamine + NADPH + H(+)</text>
        <dbReference type="Rhea" id="RHEA:12248"/>
        <dbReference type="ChEBI" id="CHEBI:15378"/>
        <dbReference type="ChEBI" id="CHEBI:57783"/>
        <dbReference type="ChEBI" id="CHEBI:58349"/>
        <dbReference type="ChEBI" id="CHEBI:68483"/>
        <dbReference type="ChEBI" id="CHEBI:70757"/>
        <dbReference type="EC" id="1.3.1.98"/>
    </reaction>
</comment>
<proteinExistence type="inferred from homology"/>
<evidence type="ECO:0000256" key="13">
    <source>
        <dbReference type="ARBA" id="ARBA00023002"/>
    </source>
</evidence>
<dbReference type="AlphaFoldDB" id="A0A8I0G7L2"/>
<dbReference type="NCBIfam" id="NF010478">
    <property type="entry name" value="PRK13903.1"/>
    <property type="match status" value="1"/>
</dbReference>
<dbReference type="SUPFAM" id="SSF56176">
    <property type="entry name" value="FAD-binding/transporter-associated domain-like"/>
    <property type="match status" value="1"/>
</dbReference>
<evidence type="ECO:0000256" key="15">
    <source>
        <dbReference type="ARBA" id="ARBA00023316"/>
    </source>
</evidence>
<evidence type="ECO:0000256" key="17">
    <source>
        <dbReference type="HAMAP-Rule" id="MF_00037"/>
    </source>
</evidence>
<name>A0A8I0G7L2_9ACTO</name>
<evidence type="ECO:0000256" key="6">
    <source>
        <dbReference type="ARBA" id="ARBA00022490"/>
    </source>
</evidence>
<evidence type="ECO:0000259" key="18">
    <source>
        <dbReference type="PROSITE" id="PS51387"/>
    </source>
</evidence>
<keyword evidence="15 17" id="KW-0961">Cell wall biogenesis/degradation</keyword>
<keyword evidence="9 17" id="KW-0274">FAD</keyword>
<dbReference type="EC" id="1.3.1.98" evidence="17"/>
<reference evidence="19 20" key="1">
    <citation type="submission" date="2020-08" db="EMBL/GenBank/DDBJ databases">
        <title>Winkia gen. nov., sp. nov., isolated from faeces of the Anser albifrons in China.</title>
        <authorList>
            <person name="Liu Q."/>
        </authorList>
    </citation>
    <scope>NUCLEOTIDE SEQUENCE [LARGE SCALE GENOMIC DNA]</scope>
    <source>
        <strain evidence="19 20">C62</strain>
    </source>
</reference>
<evidence type="ECO:0000256" key="1">
    <source>
        <dbReference type="ARBA" id="ARBA00001974"/>
    </source>
</evidence>
<comment type="pathway">
    <text evidence="4 17">Cell wall biogenesis; peptidoglycan biosynthesis.</text>
</comment>
<evidence type="ECO:0000256" key="10">
    <source>
        <dbReference type="ARBA" id="ARBA00022857"/>
    </source>
</evidence>
<keyword evidence="11 17" id="KW-0133">Cell shape</keyword>
<dbReference type="InterPro" id="IPR016166">
    <property type="entry name" value="FAD-bd_PCMH"/>
</dbReference>
<evidence type="ECO:0000256" key="14">
    <source>
        <dbReference type="ARBA" id="ARBA00023306"/>
    </source>
</evidence>
<evidence type="ECO:0000313" key="19">
    <source>
        <dbReference type="EMBL" id="MBD3689312.1"/>
    </source>
</evidence>
<evidence type="ECO:0000256" key="5">
    <source>
        <dbReference type="ARBA" id="ARBA00010485"/>
    </source>
</evidence>
<evidence type="ECO:0000256" key="3">
    <source>
        <dbReference type="ARBA" id="ARBA00004496"/>
    </source>
</evidence>
<dbReference type="GO" id="GO:0008762">
    <property type="term" value="F:UDP-N-acetylmuramate dehydrogenase activity"/>
    <property type="evidence" value="ECO:0007669"/>
    <property type="project" value="UniProtKB-UniRule"/>
</dbReference>
<dbReference type="GO" id="GO:0071555">
    <property type="term" value="P:cell wall organization"/>
    <property type="evidence" value="ECO:0007669"/>
    <property type="project" value="UniProtKB-KW"/>
</dbReference>
<keyword evidence="10 17" id="KW-0521">NADP</keyword>
<dbReference type="SUPFAM" id="SSF56194">
    <property type="entry name" value="Uridine diphospho-N-Acetylenolpyruvylglucosamine reductase, MurB, C-terminal domain"/>
    <property type="match status" value="1"/>
</dbReference>
<protein>
    <recommendedName>
        <fullName evidence="17">UDP-N-acetylenolpyruvoylglucosamine reductase</fullName>
        <ecNumber evidence="17">1.3.1.98</ecNumber>
    </recommendedName>
    <alternativeName>
        <fullName evidence="17">UDP-N-acetylmuramate dehydrogenase</fullName>
    </alternativeName>
</protein>
<feature type="active site" evidence="17">
    <location>
        <position position="158"/>
    </location>
</feature>
<keyword evidence="13 17" id="KW-0560">Oxidoreductase</keyword>
<dbReference type="PROSITE" id="PS51387">
    <property type="entry name" value="FAD_PCMH"/>
    <property type="match status" value="1"/>
</dbReference>
<comment type="similarity">
    <text evidence="5 17">Belongs to the MurB family.</text>
</comment>
<keyword evidence="7 17" id="KW-0132">Cell division</keyword>
<evidence type="ECO:0000256" key="9">
    <source>
        <dbReference type="ARBA" id="ARBA00022827"/>
    </source>
</evidence>
<dbReference type="Gene3D" id="3.30.465.10">
    <property type="match status" value="1"/>
</dbReference>
<evidence type="ECO:0000313" key="20">
    <source>
        <dbReference type="Proteomes" id="UP000627538"/>
    </source>
</evidence>
<dbReference type="InterPro" id="IPR011601">
    <property type="entry name" value="MurB_C"/>
</dbReference>
<dbReference type="HAMAP" id="MF_00037">
    <property type="entry name" value="MurB"/>
    <property type="match status" value="1"/>
</dbReference>
<evidence type="ECO:0000256" key="2">
    <source>
        <dbReference type="ARBA" id="ARBA00003921"/>
    </source>
</evidence>
<evidence type="ECO:0000256" key="8">
    <source>
        <dbReference type="ARBA" id="ARBA00022630"/>
    </source>
</evidence>
<dbReference type="GO" id="GO:0005829">
    <property type="term" value="C:cytosol"/>
    <property type="evidence" value="ECO:0007669"/>
    <property type="project" value="TreeGrafter"/>
</dbReference>
<feature type="active site" evidence="17">
    <location>
        <position position="359"/>
    </location>
</feature>
<evidence type="ECO:0000256" key="12">
    <source>
        <dbReference type="ARBA" id="ARBA00022984"/>
    </source>
</evidence>
<dbReference type="InterPro" id="IPR006094">
    <property type="entry name" value="Oxid_FAD_bind_N"/>
</dbReference>
<dbReference type="GO" id="GO:0008360">
    <property type="term" value="P:regulation of cell shape"/>
    <property type="evidence" value="ECO:0007669"/>
    <property type="project" value="UniProtKB-KW"/>
</dbReference>
<dbReference type="InterPro" id="IPR016169">
    <property type="entry name" value="FAD-bd_PCMH_sub2"/>
</dbReference>
<comment type="cofactor">
    <cofactor evidence="1 17">
        <name>FAD</name>
        <dbReference type="ChEBI" id="CHEBI:57692"/>
    </cofactor>
</comment>
<keyword evidence="14 17" id="KW-0131">Cell cycle</keyword>
<dbReference type="InterPro" id="IPR003170">
    <property type="entry name" value="MurB"/>
</dbReference>
<dbReference type="InterPro" id="IPR036635">
    <property type="entry name" value="MurB_C_sf"/>
</dbReference>
<dbReference type="GO" id="GO:0009252">
    <property type="term" value="P:peptidoglycan biosynthetic process"/>
    <property type="evidence" value="ECO:0007669"/>
    <property type="project" value="UniProtKB-UniRule"/>
</dbReference>